<evidence type="ECO:0000256" key="6">
    <source>
        <dbReference type="ARBA" id="ARBA00024195"/>
    </source>
</evidence>
<comment type="similarity">
    <text evidence="6">Belongs to the peptidase S1 family. CLIP subfamily.</text>
</comment>
<dbReference type="GO" id="GO:0006508">
    <property type="term" value="P:proteolysis"/>
    <property type="evidence" value="ECO:0007669"/>
    <property type="project" value="UniProtKB-KW"/>
</dbReference>
<dbReference type="GO" id="GO:0005576">
    <property type="term" value="C:extracellular region"/>
    <property type="evidence" value="ECO:0007669"/>
    <property type="project" value="UniProtKB-SubCell"/>
</dbReference>
<keyword evidence="5" id="KW-1015">Disulfide bond</keyword>
<dbReference type="InterPro" id="IPR043504">
    <property type="entry name" value="Peptidase_S1_PA_chymotrypsin"/>
</dbReference>
<proteinExistence type="inferred from homology"/>
<keyword evidence="9" id="KW-1185">Reference proteome</keyword>
<dbReference type="PROSITE" id="PS50240">
    <property type="entry name" value="TRYPSIN_DOM"/>
    <property type="match status" value="1"/>
</dbReference>
<keyword evidence="2" id="KW-0645">Protease</keyword>
<dbReference type="FunFam" id="2.40.10.10:FF:000068">
    <property type="entry name" value="transmembrane protease serine 2"/>
    <property type="match status" value="1"/>
</dbReference>
<feature type="domain" description="Peptidase S1" evidence="7">
    <location>
        <begin position="118"/>
        <end position="337"/>
    </location>
</feature>
<comment type="subcellular location">
    <subcellularLocation>
        <location evidence="1">Secreted</location>
        <location evidence="1">Extracellular space</location>
    </subcellularLocation>
</comment>
<sequence>MCHSPSECVRVNHVATTDSAMMRCDGLIPRIREQHSCGWLAPGLVSTMEYAKGPRTVTICKALENHYSRLTEGRRQWILPSHDFNSRGRKSSFEMFKCAFVVCGLLAVAAAASSGGRIAGGIDAREGQFPYQVSLRDQRQNHFCGGAILNARWIITAASCAQGKVAADIVAMVGSKSLSRGGSFHQVDRIVVHPNFAEEQLMNDVAVMRVRVPIVMNPDTMAVMMANYYTSIAYGALVSGWGRRGIDQPQFPDWLQYVPTTIITNTECEARFESPYNGRITDAVLCSSSPEGQGICLGDAGGPLVHSGQLQGIVSWGIPCGMGYPDVYARVSVHRAWALVHTMI</sequence>
<evidence type="ECO:0000313" key="9">
    <source>
        <dbReference type="Proteomes" id="UP001562425"/>
    </source>
</evidence>
<dbReference type="PANTHER" id="PTHR24276">
    <property type="entry name" value="POLYSERASE-RELATED"/>
    <property type="match status" value="1"/>
</dbReference>
<keyword evidence="3" id="KW-0378">Hydrolase</keyword>
<dbReference type="InterPro" id="IPR001314">
    <property type="entry name" value="Peptidase_S1A"/>
</dbReference>
<evidence type="ECO:0000259" key="7">
    <source>
        <dbReference type="PROSITE" id="PS50240"/>
    </source>
</evidence>
<protein>
    <recommendedName>
        <fullName evidence="7">Peptidase S1 domain-containing protein</fullName>
    </recommendedName>
</protein>
<evidence type="ECO:0000256" key="2">
    <source>
        <dbReference type="ARBA" id="ARBA00022670"/>
    </source>
</evidence>
<dbReference type="GO" id="GO:0008236">
    <property type="term" value="F:serine-type peptidase activity"/>
    <property type="evidence" value="ECO:0007669"/>
    <property type="project" value="UniProtKB-KW"/>
</dbReference>
<dbReference type="SUPFAM" id="SSF50494">
    <property type="entry name" value="Trypsin-like serine proteases"/>
    <property type="match status" value="1"/>
</dbReference>
<organism evidence="8 9">
    <name type="scientific">Culex pipiens pipiens</name>
    <name type="common">Northern house mosquito</name>
    <dbReference type="NCBI Taxonomy" id="38569"/>
    <lineage>
        <taxon>Eukaryota</taxon>
        <taxon>Metazoa</taxon>
        <taxon>Ecdysozoa</taxon>
        <taxon>Arthropoda</taxon>
        <taxon>Hexapoda</taxon>
        <taxon>Insecta</taxon>
        <taxon>Pterygota</taxon>
        <taxon>Neoptera</taxon>
        <taxon>Endopterygota</taxon>
        <taxon>Diptera</taxon>
        <taxon>Nematocera</taxon>
        <taxon>Culicoidea</taxon>
        <taxon>Culicidae</taxon>
        <taxon>Culicinae</taxon>
        <taxon>Culicini</taxon>
        <taxon>Culex</taxon>
        <taxon>Culex</taxon>
    </lineage>
</organism>
<dbReference type="SMART" id="SM00020">
    <property type="entry name" value="Tryp_SPc"/>
    <property type="match status" value="1"/>
</dbReference>
<gene>
    <name evidence="8" type="ORF">pipiens_013817</name>
</gene>
<reference evidence="8 9" key="1">
    <citation type="submission" date="2024-05" db="EMBL/GenBank/DDBJ databases">
        <title>Culex pipiens pipiens assembly and annotation.</title>
        <authorList>
            <person name="Alout H."/>
            <person name="Durand T."/>
        </authorList>
    </citation>
    <scope>NUCLEOTIDE SEQUENCE [LARGE SCALE GENOMIC DNA]</scope>
    <source>
        <strain evidence="8">HA-2024</strain>
        <tissue evidence="8">Whole body</tissue>
    </source>
</reference>
<evidence type="ECO:0000256" key="3">
    <source>
        <dbReference type="ARBA" id="ARBA00022801"/>
    </source>
</evidence>
<dbReference type="InterPro" id="IPR009003">
    <property type="entry name" value="Peptidase_S1_PA"/>
</dbReference>
<dbReference type="InterPro" id="IPR050430">
    <property type="entry name" value="Peptidase_S1"/>
</dbReference>
<comment type="caution">
    <text evidence="8">The sequence shown here is derived from an EMBL/GenBank/DDBJ whole genome shotgun (WGS) entry which is preliminary data.</text>
</comment>
<dbReference type="Gene3D" id="2.40.10.10">
    <property type="entry name" value="Trypsin-like serine proteases"/>
    <property type="match status" value="2"/>
</dbReference>
<dbReference type="FunFam" id="2.40.10.10:FF:000036">
    <property type="entry name" value="Trypsin beta"/>
    <property type="match status" value="1"/>
</dbReference>
<dbReference type="InterPro" id="IPR001254">
    <property type="entry name" value="Trypsin_dom"/>
</dbReference>
<evidence type="ECO:0000256" key="4">
    <source>
        <dbReference type="ARBA" id="ARBA00022825"/>
    </source>
</evidence>
<dbReference type="EMBL" id="JBEHCU010008868">
    <property type="protein sequence ID" value="KAL1380963.1"/>
    <property type="molecule type" value="Genomic_DNA"/>
</dbReference>
<dbReference type="AlphaFoldDB" id="A0ABD1CX58"/>
<accession>A0ABD1CX58</accession>
<evidence type="ECO:0000313" key="8">
    <source>
        <dbReference type="EMBL" id="KAL1380963.1"/>
    </source>
</evidence>
<evidence type="ECO:0000256" key="5">
    <source>
        <dbReference type="ARBA" id="ARBA00023157"/>
    </source>
</evidence>
<dbReference type="Proteomes" id="UP001562425">
    <property type="component" value="Unassembled WGS sequence"/>
</dbReference>
<dbReference type="PRINTS" id="PR00722">
    <property type="entry name" value="CHYMOTRYPSIN"/>
</dbReference>
<evidence type="ECO:0000256" key="1">
    <source>
        <dbReference type="ARBA" id="ARBA00004239"/>
    </source>
</evidence>
<keyword evidence="4" id="KW-0720">Serine protease</keyword>
<dbReference type="Pfam" id="PF00089">
    <property type="entry name" value="Trypsin"/>
    <property type="match status" value="1"/>
</dbReference>
<dbReference type="CDD" id="cd00190">
    <property type="entry name" value="Tryp_SPc"/>
    <property type="match status" value="1"/>
</dbReference>
<dbReference type="PANTHER" id="PTHR24276:SF91">
    <property type="entry name" value="AT26814P-RELATED"/>
    <property type="match status" value="1"/>
</dbReference>
<name>A0ABD1CX58_CULPP</name>